<dbReference type="Pfam" id="PF24681">
    <property type="entry name" value="Kelch_KLHDC2_KLHL20_DRC7"/>
    <property type="match status" value="1"/>
</dbReference>
<accession>A0A7S1PIZ5</accession>
<dbReference type="Gene3D" id="2.120.10.80">
    <property type="entry name" value="Kelch-type beta propeller"/>
    <property type="match status" value="1"/>
</dbReference>
<evidence type="ECO:0000313" key="5">
    <source>
        <dbReference type="EMBL" id="CAD9082147.1"/>
    </source>
</evidence>
<feature type="compositionally biased region" description="Basic and acidic residues" evidence="4">
    <location>
        <begin position="494"/>
        <end position="503"/>
    </location>
</feature>
<gene>
    <name evidence="5" type="ORF">PCOS0759_LOCUS5387</name>
</gene>
<feature type="region of interest" description="Disordered" evidence="4">
    <location>
        <begin position="490"/>
        <end position="528"/>
    </location>
</feature>
<evidence type="ECO:0000256" key="3">
    <source>
        <dbReference type="SAM" id="Coils"/>
    </source>
</evidence>
<dbReference type="AlphaFoldDB" id="A0A7S1PIZ5"/>
<feature type="compositionally biased region" description="Basic and acidic residues" evidence="4">
    <location>
        <begin position="914"/>
        <end position="924"/>
    </location>
</feature>
<dbReference type="SUPFAM" id="SSF50965">
    <property type="entry name" value="Galactose oxidase, central domain"/>
    <property type="match status" value="1"/>
</dbReference>
<evidence type="ECO:0000256" key="4">
    <source>
        <dbReference type="SAM" id="MobiDB-lite"/>
    </source>
</evidence>
<proteinExistence type="predicted"/>
<evidence type="ECO:0000256" key="2">
    <source>
        <dbReference type="ARBA" id="ARBA00022737"/>
    </source>
</evidence>
<dbReference type="InterPro" id="IPR015915">
    <property type="entry name" value="Kelch-typ_b-propeller"/>
</dbReference>
<reference evidence="5" key="1">
    <citation type="submission" date="2021-01" db="EMBL/GenBank/DDBJ databases">
        <authorList>
            <person name="Corre E."/>
            <person name="Pelletier E."/>
            <person name="Niang G."/>
            <person name="Scheremetjew M."/>
            <person name="Finn R."/>
            <person name="Kale V."/>
            <person name="Holt S."/>
            <person name="Cochrane G."/>
            <person name="Meng A."/>
            <person name="Brown T."/>
            <person name="Cohen L."/>
        </authorList>
    </citation>
    <scope>NUCLEOTIDE SEQUENCE</scope>
    <source>
        <strain evidence="5">WS</strain>
    </source>
</reference>
<feature type="region of interest" description="Disordered" evidence="4">
    <location>
        <begin position="914"/>
        <end position="939"/>
    </location>
</feature>
<feature type="coiled-coil region" evidence="3">
    <location>
        <begin position="586"/>
        <end position="644"/>
    </location>
</feature>
<feature type="coiled-coil region" evidence="3">
    <location>
        <begin position="810"/>
        <end position="895"/>
    </location>
</feature>
<dbReference type="InterPro" id="IPR011043">
    <property type="entry name" value="Gal_Oxase/kelch_b-propeller"/>
</dbReference>
<keyword evidence="1" id="KW-0880">Kelch repeat</keyword>
<keyword evidence="3" id="KW-0175">Coiled coil</keyword>
<organism evidence="5">
    <name type="scientific">Percolomonas cosmopolitus</name>
    <dbReference type="NCBI Taxonomy" id="63605"/>
    <lineage>
        <taxon>Eukaryota</taxon>
        <taxon>Discoba</taxon>
        <taxon>Heterolobosea</taxon>
        <taxon>Tetramitia</taxon>
        <taxon>Eutetramitia</taxon>
        <taxon>Percolomonadidae</taxon>
        <taxon>Percolomonas</taxon>
    </lineage>
</organism>
<protein>
    <submittedName>
        <fullName evidence="5">Uncharacterized protein</fullName>
    </submittedName>
</protein>
<dbReference type="PANTHER" id="PTHR46093:SF18">
    <property type="entry name" value="FIBRONECTIN TYPE-III DOMAIN-CONTAINING PROTEIN"/>
    <property type="match status" value="1"/>
</dbReference>
<keyword evidence="2" id="KW-0677">Repeat</keyword>
<name>A0A7S1PIZ5_9EUKA</name>
<sequence length="939" mass="106669">MIHLPTPFQKEPMTHHVACKSPSNRLYLLHNLTISSLSPKTRLWSTYCELPAFQHACPRRLHDLDSSSTASDDCQESSFDFLSCKFMFYSSSFKGLILFLSKFVSESNSFQNHFILVKKHSKGAKRMNTMTNRGGIFVAPHIIDISQRICPQQKENILKYEWMPDNGSLMIFAPSINRLLIHGGQMNYQNALELQYKYMSDYVVNPFLFSLEFEKRDAGKSIKKEGLPKKKSGATKQSTVHRSSLFNLTTTVNSSPSPSYNVTWDIQPTSLATEEPPPRYHHAGCIWKKYNLLVHGGQTEDMKNLNDLWCLNLLDWQWRKITSSGPEIPSARRMHSMEIVDDQYLFLFGGLPLNSELYRLDMDTLHWVNIDFSLAPSRGLSDGEGMHPRGNQSDQSSVMNGTREAAEIIATDALPHTTSKFSLHASPRFGHSINLVGNSLVLFGGQDMANYFTETIQIPLRNVDEFLRNIEAYQMEKEAREGAKERLLQINRNNTRDSGHDEWTPNSEDDQESKRGTPGSPAGFTGFHDEADFSSMLVTTNDDGMDEIASYQKRKQLEDNDTGSQDSDDSTNDKEIESLIFNDKVSKRFTQLKNSLKAKNKKIEEQKKLLKAKDDKIEQQQEEMQRLREQVQGLQISNRGLERYILSKGEEIPPDLLQFLPGGGPLTAHSKRNEGNGDGFGGMGDYGRNLGDVPTLGGATQQRANGGIMQTNQPGRLGIPNTSETTHNNLMGRSLDKQDIDAVIQRSLGESNRKDGMDTAATARLTENQIISMDNDQLTKTVRTKEFMIQHMREHMKHQEADLIINDRMMQSMRQNNEKLKQRVNHMEERMRTYREEIRKEFEDKVDDMLKEKRDNMERCVMESEFKLKTLEGRHEALLDQVIKLQEENAALVQAQESSKQNAVKQCPNCGFWLEKDGGHEHSGGKAQATKESGGESEA</sequence>
<feature type="region of interest" description="Disordered" evidence="4">
    <location>
        <begin position="553"/>
        <end position="573"/>
    </location>
</feature>
<evidence type="ECO:0000256" key="1">
    <source>
        <dbReference type="ARBA" id="ARBA00022441"/>
    </source>
</evidence>
<dbReference type="EMBL" id="HBGD01006497">
    <property type="protein sequence ID" value="CAD9082147.1"/>
    <property type="molecule type" value="Transcribed_RNA"/>
</dbReference>
<dbReference type="PANTHER" id="PTHR46093">
    <property type="entry name" value="ACYL-COA-BINDING DOMAIN-CONTAINING PROTEIN 5"/>
    <property type="match status" value="1"/>
</dbReference>